<protein>
    <recommendedName>
        <fullName evidence="8">Poly(A) polymerase catalytic subunit domain-containing protein</fullName>
    </recommendedName>
</protein>
<keyword evidence="6" id="KW-0946">Virion</keyword>
<evidence type="ECO:0000259" key="8">
    <source>
        <dbReference type="Pfam" id="PF19244"/>
    </source>
</evidence>
<keyword evidence="2" id="KW-0507">mRNA processing</keyword>
<proteinExistence type="predicted"/>
<keyword evidence="7" id="KW-0804">Transcription</keyword>
<evidence type="ECO:0000256" key="6">
    <source>
        <dbReference type="ARBA" id="ARBA00022844"/>
    </source>
</evidence>
<reference evidence="9" key="1">
    <citation type="journal article" date="2014" name="Front. Microbiol.">
        <title>High frequency of phylogenetically diverse reductive dehalogenase-homologous genes in deep subseafloor sedimentary metagenomes.</title>
        <authorList>
            <person name="Kawai M."/>
            <person name="Futagami T."/>
            <person name="Toyoda A."/>
            <person name="Takaki Y."/>
            <person name="Nishi S."/>
            <person name="Hori S."/>
            <person name="Arai W."/>
            <person name="Tsubouchi T."/>
            <person name="Morono Y."/>
            <person name="Uchiyama I."/>
            <person name="Ito T."/>
            <person name="Fujiyama A."/>
            <person name="Inagaki F."/>
            <person name="Takami H."/>
        </authorList>
    </citation>
    <scope>NUCLEOTIDE SEQUENCE</scope>
    <source>
        <strain evidence="9">Expedition CK06-06</strain>
    </source>
</reference>
<organism evidence="9">
    <name type="scientific">marine sediment metagenome</name>
    <dbReference type="NCBI Taxonomy" id="412755"/>
    <lineage>
        <taxon>unclassified sequences</taxon>
        <taxon>metagenomes</taxon>
        <taxon>ecological metagenomes</taxon>
    </lineage>
</organism>
<evidence type="ECO:0000256" key="5">
    <source>
        <dbReference type="ARBA" id="ARBA00022840"/>
    </source>
</evidence>
<feature type="non-terminal residue" evidence="9">
    <location>
        <position position="266"/>
    </location>
</feature>
<feature type="domain" description="Poly(A) polymerase catalytic subunit" evidence="8">
    <location>
        <begin position="1"/>
        <end position="58"/>
    </location>
</feature>
<comment type="subcellular location">
    <subcellularLocation>
        <location evidence="1">Virion</location>
    </subcellularLocation>
</comment>
<keyword evidence="5" id="KW-0067">ATP-binding</keyword>
<dbReference type="GO" id="GO:0016740">
    <property type="term" value="F:transferase activity"/>
    <property type="evidence" value="ECO:0007669"/>
    <property type="project" value="UniProtKB-KW"/>
</dbReference>
<dbReference type="GO" id="GO:0006397">
    <property type="term" value="P:mRNA processing"/>
    <property type="evidence" value="ECO:0007669"/>
    <property type="project" value="UniProtKB-KW"/>
</dbReference>
<gene>
    <name evidence="9" type="ORF">S01H1_42573</name>
</gene>
<dbReference type="InterPro" id="IPR045355">
    <property type="entry name" value="PolyA_pol_cat_su"/>
</dbReference>
<evidence type="ECO:0000256" key="2">
    <source>
        <dbReference type="ARBA" id="ARBA00022664"/>
    </source>
</evidence>
<dbReference type="GO" id="GO:0044423">
    <property type="term" value="C:virion component"/>
    <property type="evidence" value="ECO:0007669"/>
    <property type="project" value="UniProtKB-KW"/>
</dbReference>
<keyword evidence="4" id="KW-0547">Nucleotide-binding</keyword>
<dbReference type="EMBL" id="BARS01027078">
    <property type="protein sequence ID" value="GAG07830.1"/>
    <property type="molecule type" value="Genomic_DNA"/>
</dbReference>
<dbReference type="AlphaFoldDB" id="X0UQ63"/>
<name>X0UQ63_9ZZZZ</name>
<evidence type="ECO:0000256" key="7">
    <source>
        <dbReference type="ARBA" id="ARBA00023163"/>
    </source>
</evidence>
<comment type="caution">
    <text evidence="9">The sequence shown here is derived from an EMBL/GenBank/DDBJ whole genome shotgun (WGS) entry which is preliminary data.</text>
</comment>
<evidence type="ECO:0000256" key="3">
    <source>
        <dbReference type="ARBA" id="ARBA00022679"/>
    </source>
</evidence>
<evidence type="ECO:0000313" key="9">
    <source>
        <dbReference type="EMBL" id="GAG07830.1"/>
    </source>
</evidence>
<sequence>HEGTFKVFVNFIPVADITFISPEFFNNINKDAIVRDGIKYCPPNWLRGQMYKELSRPAGDIARWEKVMKRLILINKIYPLKGIHCDKIDYQRNMENDVSDEAILYKSVRDSFINQGVVFFGGFAINNYSKYMPAKLRKKLENVPDFDVLAIDAKQCATIVKEKLQRMKINNVKIVKHKSPGEFISEHYELLVDKETIAFIYQTNSCHSYNILKLHNNKIKIATIDTMLNLYLASLYTDSDCYGGCDRILCMCQFLFDVQQKNRLKQ</sequence>
<keyword evidence="3" id="KW-0808">Transferase</keyword>
<dbReference type="Pfam" id="PF19244">
    <property type="entry name" value="Poly_A_pol_cat"/>
    <property type="match status" value="1"/>
</dbReference>
<evidence type="ECO:0000256" key="1">
    <source>
        <dbReference type="ARBA" id="ARBA00004328"/>
    </source>
</evidence>
<accession>X0UQ63</accession>
<evidence type="ECO:0000256" key="4">
    <source>
        <dbReference type="ARBA" id="ARBA00022741"/>
    </source>
</evidence>
<dbReference type="GO" id="GO:0005524">
    <property type="term" value="F:ATP binding"/>
    <property type="evidence" value="ECO:0007669"/>
    <property type="project" value="UniProtKB-KW"/>
</dbReference>
<feature type="non-terminal residue" evidence="9">
    <location>
        <position position="1"/>
    </location>
</feature>